<dbReference type="EMBL" id="KV428071">
    <property type="protein sequence ID" value="KZT38058.1"/>
    <property type="molecule type" value="Genomic_DNA"/>
</dbReference>
<keyword evidence="2" id="KW-0012">Acyltransferase</keyword>
<name>A0A166D277_9AGAM</name>
<dbReference type="GO" id="GO:0016747">
    <property type="term" value="F:acyltransferase activity, transferring groups other than amino-acyl groups"/>
    <property type="evidence" value="ECO:0007669"/>
    <property type="project" value="InterPro"/>
</dbReference>
<reference evidence="2 3" key="1">
    <citation type="journal article" date="2016" name="Mol. Biol. Evol.">
        <title>Comparative Genomics of Early-Diverging Mushroom-Forming Fungi Provides Insights into the Origins of Lignocellulose Decay Capabilities.</title>
        <authorList>
            <person name="Nagy L.G."/>
            <person name="Riley R."/>
            <person name="Tritt A."/>
            <person name="Adam C."/>
            <person name="Daum C."/>
            <person name="Floudas D."/>
            <person name="Sun H."/>
            <person name="Yadav J.S."/>
            <person name="Pangilinan J."/>
            <person name="Larsson K.H."/>
            <person name="Matsuura K."/>
            <person name="Barry K."/>
            <person name="Labutti K."/>
            <person name="Kuo R."/>
            <person name="Ohm R.A."/>
            <person name="Bhattacharya S.S."/>
            <person name="Shirouzu T."/>
            <person name="Yoshinaga Y."/>
            <person name="Martin F.M."/>
            <person name="Grigoriev I.V."/>
            <person name="Hibbett D.S."/>
        </authorList>
    </citation>
    <scope>NUCLEOTIDE SEQUENCE [LARGE SCALE GENOMIC DNA]</scope>
    <source>
        <strain evidence="2 3">HHB10207 ss-3</strain>
    </source>
</reference>
<accession>A0A166D277</accession>
<sequence length="237" mass="26108">MSKSTRPAPTIRRAELADIPELVQVVNAGYRGQGGWTTEAHLIAGDRITSDELHQVLTDKTSLENEPVLVALMDNKIVGCVQPSRGDHDHPEADLPDAVENRATATTHSNGHTGSDSLQAEITLSPSTEAAVVALVPESIQPNPPSPTSAMLGLFAVQPEYQSKGVGRALTEAAFSLMRTEWGTQVCVIWVLETRTELLAWYEKLGFVWDGVRLRDFVWPDKLIKKSVRFRIMEKQL</sequence>
<dbReference type="SUPFAM" id="SSF55729">
    <property type="entry name" value="Acyl-CoA N-acyltransferases (Nat)"/>
    <property type="match status" value="1"/>
</dbReference>
<dbReference type="STRING" id="1314776.A0A166D277"/>
<keyword evidence="2" id="KW-0808">Transferase</keyword>
<proteinExistence type="predicted"/>
<evidence type="ECO:0000259" key="1">
    <source>
        <dbReference type="PROSITE" id="PS51186"/>
    </source>
</evidence>
<evidence type="ECO:0000313" key="2">
    <source>
        <dbReference type="EMBL" id="KZT38058.1"/>
    </source>
</evidence>
<dbReference type="Gene3D" id="3.40.630.30">
    <property type="match status" value="1"/>
</dbReference>
<dbReference type="OrthoDB" id="4738875at2759"/>
<dbReference type="Pfam" id="PF00583">
    <property type="entry name" value="Acetyltransf_1"/>
    <property type="match status" value="1"/>
</dbReference>
<gene>
    <name evidence="2" type="ORF">SISSUDRAFT_1047660</name>
</gene>
<dbReference type="InterPro" id="IPR000182">
    <property type="entry name" value="GNAT_dom"/>
</dbReference>
<dbReference type="PANTHER" id="PTHR43617:SF9">
    <property type="entry name" value="GNAT FAMILY ACETYLTRANSFERASE"/>
    <property type="match status" value="1"/>
</dbReference>
<keyword evidence="3" id="KW-1185">Reference proteome</keyword>
<dbReference type="InterPro" id="IPR016181">
    <property type="entry name" value="Acyl_CoA_acyltransferase"/>
</dbReference>
<dbReference type="CDD" id="cd04301">
    <property type="entry name" value="NAT_SF"/>
    <property type="match status" value="1"/>
</dbReference>
<dbReference type="InterPro" id="IPR050276">
    <property type="entry name" value="MshD_Acetyltransferase"/>
</dbReference>
<evidence type="ECO:0000313" key="3">
    <source>
        <dbReference type="Proteomes" id="UP000076798"/>
    </source>
</evidence>
<dbReference type="Proteomes" id="UP000076798">
    <property type="component" value="Unassembled WGS sequence"/>
</dbReference>
<dbReference type="AlphaFoldDB" id="A0A166D277"/>
<organism evidence="2 3">
    <name type="scientific">Sistotremastrum suecicum HHB10207 ss-3</name>
    <dbReference type="NCBI Taxonomy" id="1314776"/>
    <lineage>
        <taxon>Eukaryota</taxon>
        <taxon>Fungi</taxon>
        <taxon>Dikarya</taxon>
        <taxon>Basidiomycota</taxon>
        <taxon>Agaricomycotina</taxon>
        <taxon>Agaricomycetes</taxon>
        <taxon>Sistotremastrales</taxon>
        <taxon>Sistotremastraceae</taxon>
        <taxon>Sistotremastrum</taxon>
    </lineage>
</organism>
<feature type="domain" description="N-acetyltransferase" evidence="1">
    <location>
        <begin position="9"/>
        <end position="229"/>
    </location>
</feature>
<dbReference type="PANTHER" id="PTHR43617">
    <property type="entry name" value="L-AMINO ACID N-ACETYLTRANSFERASE"/>
    <property type="match status" value="1"/>
</dbReference>
<dbReference type="PROSITE" id="PS51186">
    <property type="entry name" value="GNAT"/>
    <property type="match status" value="1"/>
</dbReference>
<protein>
    <submittedName>
        <fullName evidence="2">Acyl-CoA N-acyltransferase</fullName>
    </submittedName>
</protein>